<gene>
    <name evidence="2" type="ORF">D4764_06G0000810</name>
</gene>
<dbReference type="EMBL" id="RHFK02000019">
    <property type="protein sequence ID" value="TWW58551.1"/>
    <property type="molecule type" value="Genomic_DNA"/>
</dbReference>
<feature type="compositionally biased region" description="Polar residues" evidence="1">
    <location>
        <begin position="105"/>
        <end position="123"/>
    </location>
</feature>
<feature type="compositionally biased region" description="Basic and acidic residues" evidence="1">
    <location>
        <begin position="175"/>
        <end position="186"/>
    </location>
</feature>
<protein>
    <submittedName>
        <fullName evidence="2">Uncharacterized protein</fullName>
    </submittedName>
</protein>
<feature type="non-terminal residue" evidence="2">
    <location>
        <position position="1"/>
    </location>
</feature>
<organism evidence="2 3">
    <name type="scientific">Takifugu flavidus</name>
    <name type="common">sansaifugu</name>
    <dbReference type="NCBI Taxonomy" id="433684"/>
    <lineage>
        <taxon>Eukaryota</taxon>
        <taxon>Metazoa</taxon>
        <taxon>Chordata</taxon>
        <taxon>Craniata</taxon>
        <taxon>Vertebrata</taxon>
        <taxon>Euteleostomi</taxon>
        <taxon>Actinopterygii</taxon>
        <taxon>Neopterygii</taxon>
        <taxon>Teleostei</taxon>
        <taxon>Neoteleostei</taxon>
        <taxon>Acanthomorphata</taxon>
        <taxon>Eupercaria</taxon>
        <taxon>Tetraodontiformes</taxon>
        <taxon>Tetradontoidea</taxon>
        <taxon>Tetraodontidae</taxon>
        <taxon>Takifugu</taxon>
    </lineage>
</organism>
<evidence type="ECO:0000313" key="2">
    <source>
        <dbReference type="EMBL" id="TWW58551.1"/>
    </source>
</evidence>
<sequence>KKAASVHPSSPNHFGVSPSLLAQRAPAPENYITPEQWRTARDTCLVRVASSPPGPSPVPVQDSPLCVTEEHEGVEDICDKLARCPLPPAAPPPPPPPPPPPASPTSTGGVSQSSSLRGNSTAHYVNVPFSRPPAKTNRDPNEPGSAPVPGSYRADGSSISYAHPITAMATAQRVGAEHVPGRESRPSRPGSRGRGPPR</sequence>
<evidence type="ECO:0000256" key="1">
    <source>
        <dbReference type="SAM" id="MobiDB-lite"/>
    </source>
</evidence>
<accession>A0A5C6MWQ0</accession>
<comment type="caution">
    <text evidence="2">The sequence shown here is derived from an EMBL/GenBank/DDBJ whole genome shotgun (WGS) entry which is preliminary data.</text>
</comment>
<keyword evidence="3" id="KW-1185">Reference proteome</keyword>
<evidence type="ECO:0000313" key="3">
    <source>
        <dbReference type="Proteomes" id="UP000324091"/>
    </source>
</evidence>
<dbReference type="Proteomes" id="UP000324091">
    <property type="component" value="Chromosome 6"/>
</dbReference>
<reference evidence="2 3" key="1">
    <citation type="submission" date="2019-04" db="EMBL/GenBank/DDBJ databases">
        <title>Chromosome genome assembly for Takifugu flavidus.</title>
        <authorList>
            <person name="Xiao S."/>
        </authorList>
    </citation>
    <scope>NUCLEOTIDE SEQUENCE [LARGE SCALE GENOMIC DNA]</scope>
    <source>
        <strain evidence="2">HTHZ2018</strain>
        <tissue evidence="2">Muscle</tissue>
    </source>
</reference>
<feature type="compositionally biased region" description="Pro residues" evidence="1">
    <location>
        <begin position="85"/>
        <end position="103"/>
    </location>
</feature>
<feature type="region of interest" description="Disordered" evidence="1">
    <location>
        <begin position="1"/>
        <end position="198"/>
    </location>
</feature>
<proteinExistence type="predicted"/>
<name>A0A5C6MWQ0_9TELE</name>
<dbReference type="AlphaFoldDB" id="A0A5C6MWQ0"/>